<dbReference type="Proteomes" id="UP001596303">
    <property type="component" value="Unassembled WGS sequence"/>
</dbReference>
<feature type="transmembrane region" description="Helical" evidence="7">
    <location>
        <begin position="6"/>
        <end position="26"/>
    </location>
</feature>
<dbReference type="GO" id="GO:0008233">
    <property type="term" value="F:peptidase activity"/>
    <property type="evidence" value="ECO:0007669"/>
    <property type="project" value="UniProtKB-KW"/>
</dbReference>
<evidence type="ECO:0000256" key="2">
    <source>
        <dbReference type="ARBA" id="ARBA00009045"/>
    </source>
</evidence>
<keyword evidence="10" id="KW-1185">Reference proteome</keyword>
<evidence type="ECO:0000313" key="9">
    <source>
        <dbReference type="EMBL" id="MFC6199245.1"/>
    </source>
</evidence>
<comment type="subcellular location">
    <subcellularLocation>
        <location evidence="1">Membrane</location>
        <topology evidence="1">Multi-pass membrane protein</topology>
    </subcellularLocation>
</comment>
<organism evidence="9 10">
    <name type="scientific">Ponticaulis profundi</name>
    <dbReference type="NCBI Taxonomy" id="2665222"/>
    <lineage>
        <taxon>Bacteria</taxon>
        <taxon>Pseudomonadati</taxon>
        <taxon>Pseudomonadota</taxon>
        <taxon>Alphaproteobacteria</taxon>
        <taxon>Hyphomonadales</taxon>
        <taxon>Hyphomonadaceae</taxon>
        <taxon>Ponticaulis</taxon>
    </lineage>
</organism>
<evidence type="ECO:0000256" key="1">
    <source>
        <dbReference type="ARBA" id="ARBA00004141"/>
    </source>
</evidence>
<dbReference type="EC" id="3.4.21.-" evidence="9"/>
<gene>
    <name evidence="9" type="ORF">ACFQDM_14255</name>
</gene>
<evidence type="ECO:0000256" key="5">
    <source>
        <dbReference type="ARBA" id="ARBA00022989"/>
    </source>
</evidence>
<feature type="transmembrane region" description="Helical" evidence="7">
    <location>
        <begin position="47"/>
        <end position="73"/>
    </location>
</feature>
<dbReference type="SUPFAM" id="SSF144091">
    <property type="entry name" value="Rhomboid-like"/>
    <property type="match status" value="1"/>
</dbReference>
<dbReference type="RefSeq" id="WP_377380127.1">
    <property type="nucleotide sequence ID" value="NZ_JBHSSW010000028.1"/>
</dbReference>
<sequence length="204" mass="22377">MEQMGLTQATLIFIVANVFLSIIGFTNDRFVRWGLLTTEGVLKRQEWHRVLVSGFLHADPMHLFVNMLTLFFFGPLMEFVLGPQTFFLVYLGSLLAGSALALVMNAKNMDYAALGASGAVSGVLFSFCLYAPFEMIYFFGIIPIPAILFAVLYVAYSVYGMGARRDNIGHDAHLGGAIGGVLLTILLKPEIVPHFLNEISGLFG</sequence>
<evidence type="ECO:0000256" key="3">
    <source>
        <dbReference type="ARBA" id="ARBA00022692"/>
    </source>
</evidence>
<comment type="caution">
    <text evidence="9">The sequence shown here is derived from an EMBL/GenBank/DDBJ whole genome shotgun (WGS) entry which is preliminary data.</text>
</comment>
<dbReference type="PANTHER" id="PTHR43731">
    <property type="entry name" value="RHOMBOID PROTEASE"/>
    <property type="match status" value="1"/>
</dbReference>
<evidence type="ECO:0000256" key="7">
    <source>
        <dbReference type="SAM" id="Phobius"/>
    </source>
</evidence>
<dbReference type="InterPro" id="IPR050925">
    <property type="entry name" value="Rhomboid_protease_S54"/>
</dbReference>
<keyword evidence="5 7" id="KW-1133">Transmembrane helix</keyword>
<keyword evidence="3 7" id="KW-0812">Transmembrane</keyword>
<evidence type="ECO:0000313" key="10">
    <source>
        <dbReference type="Proteomes" id="UP001596303"/>
    </source>
</evidence>
<name>A0ABW1SCH8_9PROT</name>
<evidence type="ECO:0000256" key="6">
    <source>
        <dbReference type="ARBA" id="ARBA00023136"/>
    </source>
</evidence>
<dbReference type="InterPro" id="IPR035952">
    <property type="entry name" value="Rhomboid-like_sf"/>
</dbReference>
<feature type="transmembrane region" description="Helical" evidence="7">
    <location>
        <begin position="136"/>
        <end position="156"/>
    </location>
</feature>
<comment type="similarity">
    <text evidence="2">Belongs to the peptidase S54 family.</text>
</comment>
<keyword evidence="4 9" id="KW-0378">Hydrolase</keyword>
<protein>
    <submittedName>
        <fullName evidence="9">Rhomboid family intramembrane serine protease</fullName>
        <ecNumber evidence="9">3.4.21.-</ecNumber>
    </submittedName>
</protein>
<keyword evidence="9" id="KW-0645">Protease</keyword>
<evidence type="ECO:0000256" key="4">
    <source>
        <dbReference type="ARBA" id="ARBA00022801"/>
    </source>
</evidence>
<feature type="transmembrane region" description="Helical" evidence="7">
    <location>
        <begin position="111"/>
        <end position="130"/>
    </location>
</feature>
<dbReference type="PANTHER" id="PTHR43731:SF14">
    <property type="entry name" value="PRESENILIN-ASSOCIATED RHOMBOID-LIKE PROTEIN, MITOCHONDRIAL"/>
    <property type="match status" value="1"/>
</dbReference>
<dbReference type="EMBL" id="JBHSSW010000028">
    <property type="protein sequence ID" value="MFC6199245.1"/>
    <property type="molecule type" value="Genomic_DNA"/>
</dbReference>
<evidence type="ECO:0000259" key="8">
    <source>
        <dbReference type="Pfam" id="PF01694"/>
    </source>
</evidence>
<proteinExistence type="inferred from homology"/>
<dbReference type="Pfam" id="PF01694">
    <property type="entry name" value="Rhomboid"/>
    <property type="match status" value="1"/>
</dbReference>
<dbReference type="GO" id="GO:0006508">
    <property type="term" value="P:proteolysis"/>
    <property type="evidence" value="ECO:0007669"/>
    <property type="project" value="UniProtKB-KW"/>
</dbReference>
<reference evidence="10" key="1">
    <citation type="journal article" date="2019" name="Int. J. Syst. Evol. Microbiol.">
        <title>The Global Catalogue of Microorganisms (GCM) 10K type strain sequencing project: providing services to taxonomists for standard genome sequencing and annotation.</title>
        <authorList>
            <consortium name="The Broad Institute Genomics Platform"/>
            <consortium name="The Broad Institute Genome Sequencing Center for Infectious Disease"/>
            <person name="Wu L."/>
            <person name="Ma J."/>
        </authorList>
    </citation>
    <scope>NUCLEOTIDE SEQUENCE [LARGE SCALE GENOMIC DNA]</scope>
    <source>
        <strain evidence="10">CGMCC-1.15741</strain>
    </source>
</reference>
<accession>A0ABW1SCH8</accession>
<dbReference type="Gene3D" id="1.20.1540.10">
    <property type="entry name" value="Rhomboid-like"/>
    <property type="match status" value="1"/>
</dbReference>
<feature type="domain" description="Peptidase S54 rhomboid" evidence="8">
    <location>
        <begin position="45"/>
        <end position="187"/>
    </location>
</feature>
<dbReference type="InterPro" id="IPR022764">
    <property type="entry name" value="Peptidase_S54_rhomboid_dom"/>
</dbReference>
<keyword evidence="6 7" id="KW-0472">Membrane</keyword>
<feature type="transmembrane region" description="Helical" evidence="7">
    <location>
        <begin position="85"/>
        <end position="104"/>
    </location>
</feature>